<evidence type="ECO:0000313" key="3">
    <source>
        <dbReference type="Proteomes" id="UP001148299"/>
    </source>
</evidence>
<keyword evidence="3" id="KW-1185">Reference proteome</keyword>
<dbReference type="AlphaFoldDB" id="A0A9W9RUU3"/>
<feature type="compositionally biased region" description="Acidic residues" evidence="1">
    <location>
        <begin position="26"/>
        <end position="47"/>
    </location>
</feature>
<dbReference type="Proteomes" id="UP001148299">
    <property type="component" value="Unassembled WGS sequence"/>
</dbReference>
<organism evidence="2 3">
    <name type="scientific">Penicillium brevicompactum</name>
    <dbReference type="NCBI Taxonomy" id="5074"/>
    <lineage>
        <taxon>Eukaryota</taxon>
        <taxon>Fungi</taxon>
        <taxon>Dikarya</taxon>
        <taxon>Ascomycota</taxon>
        <taxon>Pezizomycotina</taxon>
        <taxon>Eurotiomycetes</taxon>
        <taxon>Eurotiomycetidae</taxon>
        <taxon>Eurotiales</taxon>
        <taxon>Aspergillaceae</taxon>
        <taxon>Penicillium</taxon>
    </lineage>
</organism>
<name>A0A9W9RUU3_PENBR</name>
<dbReference type="EMBL" id="JAPZBR010000001">
    <property type="protein sequence ID" value="KAJ5366576.1"/>
    <property type="molecule type" value="Genomic_DNA"/>
</dbReference>
<accession>A0A9W9RUU3</accession>
<gene>
    <name evidence="2" type="ORF">N7541_000517</name>
</gene>
<reference evidence="2" key="2">
    <citation type="journal article" date="2023" name="IMA Fungus">
        <title>Comparative genomic study of the Penicillium genus elucidates a diverse pangenome and 15 lateral gene transfer events.</title>
        <authorList>
            <person name="Petersen C."/>
            <person name="Sorensen T."/>
            <person name="Nielsen M.R."/>
            <person name="Sondergaard T.E."/>
            <person name="Sorensen J.L."/>
            <person name="Fitzpatrick D.A."/>
            <person name="Frisvad J.C."/>
            <person name="Nielsen K.L."/>
        </authorList>
    </citation>
    <scope>NUCLEOTIDE SEQUENCE</scope>
    <source>
        <strain evidence="2">IBT 35675</strain>
    </source>
</reference>
<protein>
    <submittedName>
        <fullName evidence="2">Uncharacterized protein</fullName>
    </submittedName>
</protein>
<sequence length="214" mass="24611">MARTNVSRFVKPNTKGPKRRRRDAPAYEEEISDADNELSDDEFEGDEMYGPHSTPDAFDDFSSPLNALPEPQPLFHFHICRDSHPLHGTKGKSDGWANASYLLWEMCAILAAAGTDYEWTVKFEKHLPKWQKIQQQVKTYGFTHFSSEIPAAPVDLAFVRLHKEDRSFEIEQDPHGEVQDSSDVWALWRYIIEMPVAEEKLFEVRLVDSDVSVN</sequence>
<comment type="caution">
    <text evidence="2">The sequence shown here is derived from an EMBL/GenBank/DDBJ whole genome shotgun (WGS) entry which is preliminary data.</text>
</comment>
<evidence type="ECO:0000256" key="1">
    <source>
        <dbReference type="SAM" id="MobiDB-lite"/>
    </source>
</evidence>
<reference evidence="2" key="1">
    <citation type="submission" date="2022-12" db="EMBL/GenBank/DDBJ databases">
        <authorList>
            <person name="Petersen C."/>
        </authorList>
    </citation>
    <scope>NUCLEOTIDE SEQUENCE</scope>
    <source>
        <strain evidence="2">IBT 35675</strain>
    </source>
</reference>
<evidence type="ECO:0000313" key="2">
    <source>
        <dbReference type="EMBL" id="KAJ5366576.1"/>
    </source>
</evidence>
<proteinExistence type="predicted"/>
<feature type="region of interest" description="Disordered" evidence="1">
    <location>
        <begin position="1"/>
        <end position="63"/>
    </location>
</feature>